<feature type="domain" description="Carboxymuconolactone decarboxylase-like" evidence="1">
    <location>
        <begin position="63"/>
        <end position="106"/>
    </location>
</feature>
<dbReference type="EMBL" id="JADKYB010000027">
    <property type="protein sequence ID" value="MBM9509657.1"/>
    <property type="molecule type" value="Genomic_DNA"/>
</dbReference>
<name>A0ABS2U230_9ACTN</name>
<protein>
    <submittedName>
        <fullName evidence="2">Carboxymuconolactone decarboxylase family protein</fullName>
    </submittedName>
</protein>
<dbReference type="InterPro" id="IPR003779">
    <property type="entry name" value="CMD-like"/>
</dbReference>
<comment type="caution">
    <text evidence="2">The sequence shown here is derived from an EMBL/GenBank/DDBJ whole genome shotgun (WGS) entry which is preliminary data.</text>
</comment>
<gene>
    <name evidence="2" type="ORF">ITX44_34905</name>
</gene>
<dbReference type="Proteomes" id="UP000749040">
    <property type="component" value="Unassembled WGS sequence"/>
</dbReference>
<dbReference type="Pfam" id="PF02627">
    <property type="entry name" value="CMD"/>
    <property type="match status" value="1"/>
</dbReference>
<dbReference type="Gene3D" id="1.20.1290.10">
    <property type="entry name" value="AhpD-like"/>
    <property type="match status" value="1"/>
</dbReference>
<sequence>MRKKLTQSSLRGPALTQVRHVAPVSYGAAEGRVARIYQELERDFGMLAPPIALHSPAPDVLAASWLMLRETLLVPGVASRAEKEAVASSVSASNECPYCLRMHAATLSSVLPPASRADRAADPLTDPSVRALADWARENSFRDTAGQSPAPFSSEPAPEFVASAVLLHYHNRMVNVFLGELPLPPKAPLTALGPVMRVVMWLIGSAARTSVPSGTSMELLPAAPLADDLSWAASNPSIADAYSRATAAVDEAGRRSAPESVRDLLGAELDAWDGRPPGISRAWVDERTAALPPEDRPAGRLALLTALASYQVDDTVVAAFRATHPEDSALIDLTSWAALSAARRIGSWMQTKS</sequence>
<organism evidence="2 3">
    <name type="scientific">Actinacidiphila acididurans</name>
    <dbReference type="NCBI Taxonomy" id="2784346"/>
    <lineage>
        <taxon>Bacteria</taxon>
        <taxon>Bacillati</taxon>
        <taxon>Actinomycetota</taxon>
        <taxon>Actinomycetes</taxon>
        <taxon>Kitasatosporales</taxon>
        <taxon>Streptomycetaceae</taxon>
        <taxon>Actinacidiphila</taxon>
    </lineage>
</organism>
<dbReference type="RefSeq" id="WP_205363017.1">
    <property type="nucleotide sequence ID" value="NZ_JADKYB010000027.1"/>
</dbReference>
<evidence type="ECO:0000259" key="1">
    <source>
        <dbReference type="Pfam" id="PF02627"/>
    </source>
</evidence>
<evidence type="ECO:0000313" key="2">
    <source>
        <dbReference type="EMBL" id="MBM9509657.1"/>
    </source>
</evidence>
<dbReference type="InterPro" id="IPR029032">
    <property type="entry name" value="AhpD-like"/>
</dbReference>
<accession>A0ABS2U230</accession>
<proteinExistence type="predicted"/>
<dbReference type="SUPFAM" id="SSF69118">
    <property type="entry name" value="AhpD-like"/>
    <property type="match status" value="1"/>
</dbReference>
<reference evidence="2 3" key="1">
    <citation type="submission" date="2021-01" db="EMBL/GenBank/DDBJ databases">
        <title>Streptomyces acididurans sp. nov., isolated from a peat swamp forest soil.</title>
        <authorList>
            <person name="Chantavorakit T."/>
            <person name="Duangmal K."/>
        </authorList>
    </citation>
    <scope>NUCLEOTIDE SEQUENCE [LARGE SCALE GENOMIC DNA]</scope>
    <source>
        <strain evidence="2 3">KK5PA1</strain>
    </source>
</reference>
<evidence type="ECO:0000313" key="3">
    <source>
        <dbReference type="Proteomes" id="UP000749040"/>
    </source>
</evidence>
<keyword evidence="3" id="KW-1185">Reference proteome</keyword>